<evidence type="ECO:0000313" key="2">
    <source>
        <dbReference type="EMBL" id="TKA67749.1"/>
    </source>
</evidence>
<evidence type="ECO:0000256" key="1">
    <source>
        <dbReference type="SAM" id="MobiDB-lite"/>
    </source>
</evidence>
<feature type="region of interest" description="Disordered" evidence="1">
    <location>
        <begin position="1"/>
        <end position="21"/>
    </location>
</feature>
<feature type="region of interest" description="Disordered" evidence="1">
    <location>
        <begin position="516"/>
        <end position="540"/>
    </location>
</feature>
<feature type="region of interest" description="Disordered" evidence="1">
    <location>
        <begin position="857"/>
        <end position="922"/>
    </location>
</feature>
<feature type="compositionally biased region" description="Polar residues" evidence="1">
    <location>
        <begin position="333"/>
        <end position="343"/>
    </location>
</feature>
<feature type="region of interest" description="Disordered" evidence="1">
    <location>
        <begin position="757"/>
        <end position="792"/>
    </location>
</feature>
<dbReference type="OrthoDB" id="3637835at2759"/>
<name>A0A4V5NES5_9PEZI</name>
<feature type="region of interest" description="Disordered" evidence="1">
    <location>
        <begin position="327"/>
        <end position="411"/>
    </location>
</feature>
<feature type="compositionally biased region" description="Acidic residues" evidence="1">
    <location>
        <begin position="873"/>
        <end position="889"/>
    </location>
</feature>
<proteinExistence type="predicted"/>
<keyword evidence="3" id="KW-1185">Reference proteome</keyword>
<feature type="compositionally biased region" description="Polar residues" evidence="1">
    <location>
        <begin position="172"/>
        <end position="186"/>
    </location>
</feature>
<protein>
    <submittedName>
        <fullName evidence="2">Uncharacterized protein</fullName>
    </submittedName>
</protein>
<feature type="region of interest" description="Disordered" evidence="1">
    <location>
        <begin position="565"/>
        <end position="592"/>
    </location>
</feature>
<dbReference type="Proteomes" id="UP000309340">
    <property type="component" value="Unassembled WGS sequence"/>
</dbReference>
<feature type="region of interest" description="Disordered" evidence="1">
    <location>
        <begin position="167"/>
        <end position="194"/>
    </location>
</feature>
<reference evidence="2 3" key="1">
    <citation type="submission" date="2017-03" db="EMBL/GenBank/DDBJ databases">
        <title>Genomes of endolithic fungi from Antarctica.</title>
        <authorList>
            <person name="Coleine C."/>
            <person name="Masonjones S."/>
            <person name="Stajich J.E."/>
        </authorList>
    </citation>
    <scope>NUCLEOTIDE SEQUENCE [LARGE SCALE GENOMIC DNA]</scope>
    <source>
        <strain evidence="2 3">CCFEE 5184</strain>
    </source>
</reference>
<gene>
    <name evidence="2" type="ORF">B0A55_07784</name>
</gene>
<organism evidence="2 3">
    <name type="scientific">Friedmanniomyces simplex</name>
    <dbReference type="NCBI Taxonomy" id="329884"/>
    <lineage>
        <taxon>Eukaryota</taxon>
        <taxon>Fungi</taxon>
        <taxon>Dikarya</taxon>
        <taxon>Ascomycota</taxon>
        <taxon>Pezizomycotina</taxon>
        <taxon>Dothideomycetes</taxon>
        <taxon>Dothideomycetidae</taxon>
        <taxon>Mycosphaerellales</taxon>
        <taxon>Teratosphaeriaceae</taxon>
        <taxon>Friedmanniomyces</taxon>
    </lineage>
</organism>
<feature type="compositionally biased region" description="Low complexity" evidence="1">
    <location>
        <begin position="357"/>
        <end position="371"/>
    </location>
</feature>
<accession>A0A4V5NES5</accession>
<feature type="compositionally biased region" description="Gly residues" evidence="1">
    <location>
        <begin position="857"/>
        <end position="869"/>
    </location>
</feature>
<feature type="compositionally biased region" description="Low complexity" evidence="1">
    <location>
        <begin position="769"/>
        <end position="790"/>
    </location>
</feature>
<evidence type="ECO:0000313" key="3">
    <source>
        <dbReference type="Proteomes" id="UP000309340"/>
    </source>
</evidence>
<sequence>MDGTKRSANGKPVPHYTPIDFGATPPWALPPIYHEESALRYTQSPPAGNRTINPLNLLTRSATYARTGPSSATLNDEASNPLRVIVSLHQSQMRRRIGRHSPPIISPLTQDGRDGSDDEIEVDTERDEVYMISTQEGSYSRLLESEDDPNALPDQAVLALQHLKRASELAERQQQTSAGLTHSSTHGGADDGIHQTRHTDLFLRSIVRHIKHRLRAGDTLTVERLEIPAANPTITCAHPLCPAPEREIPSGAYYLTLGIPGVPESAEHYCLFCLENLWNGTGMIAPFPEAAVIARESSFDRHLDGLALGLDGAIDDDRLMAAGLDARSAAETEASTPRSQSLWSGREELGTPATRYGSTGSSSPQSRDSGSTKTGAPSASPIEASALARPIDLGDPPGVDGMSETARPTGRVKLAKKRGVNHGLAVASSKSPLDAEKAAAVPRELRDLSNGFGEAFQDGQVQAAGKRRDSGGSVARRSARLQSVTQDGQGLAAVFNRRAGGEYAENKQSSVVEVTTGAHRQDDATTPKKAQAHAAPRSAETIGEMAAKADRRLEAMYRQRDLALASLGPGESSTVRPPGSRKSAGGPRVGRDAFGVPHTDPFAEHVKYWTRPPVPESQIADAPGSHNSSLVGPVPERLCPVLERVPAASVARQGVVVSASVATGRTLLLPPTKVDFQRMFAFPNTNAETAWPYGLGNAQLDGTNDVPDTNHHGQGPQGLGNVPPQHDGAPAPHEPSSLTEYFGPASLLQSRHAPTLDELRARTPNPLSETDTGTETPGGPYSPSSTTSSGRWKEAPMRFQLLAAYISVGGSLDEREKAAVELWKRASAEQVGWERHLVRAEELRERFRDLDVFEVGHGGEMRGAGPGEVGGERDEDADRGERDGGEDEGILNAMAKARLSKRRDSGNDAGEQQFGKEATEGEGGLEAACGLVMQACRAKDLSTVLGELRMVGDA</sequence>
<feature type="region of interest" description="Disordered" evidence="1">
    <location>
        <begin position="459"/>
        <end position="481"/>
    </location>
</feature>
<dbReference type="AlphaFoldDB" id="A0A4V5NES5"/>
<feature type="region of interest" description="Disordered" evidence="1">
    <location>
        <begin position="699"/>
        <end position="740"/>
    </location>
</feature>
<comment type="caution">
    <text evidence="2">The sequence shown here is derived from an EMBL/GenBank/DDBJ whole genome shotgun (WGS) entry which is preliminary data.</text>
</comment>
<dbReference type="EMBL" id="NAJQ01000552">
    <property type="protein sequence ID" value="TKA67749.1"/>
    <property type="molecule type" value="Genomic_DNA"/>
</dbReference>